<dbReference type="PANTHER" id="PTHR35369">
    <property type="entry name" value="BLR3025 PROTEIN-RELATED"/>
    <property type="match status" value="1"/>
</dbReference>
<organism evidence="3 4">
    <name type="scientific">Craurococcus roseus</name>
    <dbReference type="NCBI Taxonomy" id="77585"/>
    <lineage>
        <taxon>Bacteria</taxon>
        <taxon>Pseudomonadati</taxon>
        <taxon>Pseudomonadota</taxon>
        <taxon>Alphaproteobacteria</taxon>
        <taxon>Acetobacterales</taxon>
        <taxon>Acetobacteraceae</taxon>
        <taxon>Craurococcus</taxon>
    </lineage>
</organism>
<keyword evidence="1" id="KW-0227">DNA damage</keyword>
<proteinExistence type="predicted"/>
<evidence type="ECO:0000313" key="4">
    <source>
        <dbReference type="Proteomes" id="UP001501588"/>
    </source>
</evidence>
<protein>
    <recommendedName>
        <fullName evidence="2">DNA polymerase Y-family little finger domain-containing protein</fullName>
    </recommendedName>
</protein>
<sequence length="304" mass="33766">MLQQPRAPLARRFGAALTDTLDAATGERPRPLRPLRPPPDFAAARDFLEPIVTREAIDATLDRLLPEVCAELEKAGRGARRLALLAFRVDGNVQAVAVGTGLPSRDAAHFARLFREKLERLSPGFGFERLALEALATEAVAAAQAALPGGRRGGARAETPWALAQLLDRLSQRLAVWRLAPRASHWPERAVARVGAFDPVALPHGWGAARRPLRLLRRPLALQAMAMLPDGPPVLLRMSQASWRVLRAEGPERLEPEWWRDRPDRRFRDYYRVEVAGGARLWVCRSGPVLADGTTGWWLHGRFE</sequence>
<evidence type="ECO:0000256" key="1">
    <source>
        <dbReference type="ARBA" id="ARBA00022763"/>
    </source>
</evidence>
<comment type="caution">
    <text evidence="3">The sequence shown here is derived from an EMBL/GenBank/DDBJ whole genome shotgun (WGS) entry which is preliminary data.</text>
</comment>
<keyword evidence="4" id="KW-1185">Reference proteome</keyword>
<dbReference type="InterPro" id="IPR017961">
    <property type="entry name" value="DNA_pol_Y-fam_little_finger"/>
</dbReference>
<dbReference type="EMBL" id="BAAAFZ010000029">
    <property type="protein sequence ID" value="GAA0584581.1"/>
    <property type="molecule type" value="Genomic_DNA"/>
</dbReference>
<accession>A0ABN1F7U0</accession>
<evidence type="ECO:0000313" key="3">
    <source>
        <dbReference type="EMBL" id="GAA0584581.1"/>
    </source>
</evidence>
<name>A0ABN1F7U0_9PROT</name>
<dbReference type="Pfam" id="PF11799">
    <property type="entry name" value="IMS_C"/>
    <property type="match status" value="1"/>
</dbReference>
<reference evidence="3 4" key="1">
    <citation type="journal article" date="2019" name="Int. J. Syst. Evol. Microbiol.">
        <title>The Global Catalogue of Microorganisms (GCM) 10K type strain sequencing project: providing services to taxonomists for standard genome sequencing and annotation.</title>
        <authorList>
            <consortium name="The Broad Institute Genomics Platform"/>
            <consortium name="The Broad Institute Genome Sequencing Center for Infectious Disease"/>
            <person name="Wu L."/>
            <person name="Ma J."/>
        </authorList>
    </citation>
    <scope>NUCLEOTIDE SEQUENCE [LARGE SCALE GENOMIC DNA]</scope>
    <source>
        <strain evidence="3 4">JCM 9933</strain>
    </source>
</reference>
<evidence type="ECO:0000259" key="2">
    <source>
        <dbReference type="Pfam" id="PF11799"/>
    </source>
</evidence>
<dbReference type="InterPro" id="IPR050356">
    <property type="entry name" value="SulA_CellDiv_inhibitor"/>
</dbReference>
<dbReference type="PANTHER" id="PTHR35369:SF2">
    <property type="entry name" value="BLR3025 PROTEIN"/>
    <property type="match status" value="1"/>
</dbReference>
<feature type="domain" description="DNA polymerase Y-family little finger" evidence="2">
    <location>
        <begin position="43"/>
        <end position="128"/>
    </location>
</feature>
<dbReference type="Proteomes" id="UP001501588">
    <property type="component" value="Unassembled WGS sequence"/>
</dbReference>
<gene>
    <name evidence="3" type="ORF">GCM10009416_23720</name>
</gene>